<dbReference type="InterPro" id="IPR019974">
    <property type="entry name" value="XPG_CS"/>
</dbReference>
<dbReference type="RefSeq" id="XP_056064518.1">
    <property type="nucleotide sequence ID" value="XM_056208543.1"/>
</dbReference>
<evidence type="ECO:0000256" key="13">
    <source>
        <dbReference type="SAM" id="MobiDB-lite"/>
    </source>
</evidence>
<dbReference type="Proteomes" id="UP000232875">
    <property type="component" value="Unassembled WGS sequence"/>
</dbReference>
<comment type="subcellular location">
    <subcellularLocation>
        <location evidence="2">Nucleus</location>
    </subcellularLocation>
</comment>
<dbReference type="SUPFAM" id="SSF88723">
    <property type="entry name" value="PIN domain-like"/>
    <property type="match status" value="1"/>
</dbReference>
<feature type="region of interest" description="Disordered" evidence="13">
    <location>
        <begin position="432"/>
        <end position="456"/>
    </location>
</feature>
<feature type="region of interest" description="Disordered" evidence="13">
    <location>
        <begin position="987"/>
        <end position="1046"/>
    </location>
</feature>
<dbReference type="GO" id="GO:0003697">
    <property type="term" value="F:single-stranded DNA binding"/>
    <property type="evidence" value="ECO:0007669"/>
    <property type="project" value="InterPro"/>
</dbReference>
<dbReference type="InterPro" id="IPR008918">
    <property type="entry name" value="HhH2"/>
</dbReference>
<keyword evidence="9" id="KW-0460">Magnesium</keyword>
<keyword evidence="5" id="KW-0479">Metal-binding</keyword>
<dbReference type="CDD" id="cd09904">
    <property type="entry name" value="H3TH_XPG"/>
    <property type="match status" value="1"/>
</dbReference>
<dbReference type="PRINTS" id="PR00066">
    <property type="entry name" value="XRODRMPGMNTG"/>
</dbReference>
<dbReference type="PANTHER" id="PTHR16171:SF7">
    <property type="entry name" value="DNA REPAIR PROTEIN RAD2"/>
    <property type="match status" value="1"/>
</dbReference>
<evidence type="ECO:0000256" key="10">
    <source>
        <dbReference type="ARBA" id="ARBA00023204"/>
    </source>
</evidence>
<feature type="domain" description="XPG N-terminal" evidence="15">
    <location>
        <begin position="1"/>
        <end position="98"/>
    </location>
</feature>
<dbReference type="GO" id="GO:0005634">
    <property type="term" value="C:nucleus"/>
    <property type="evidence" value="ECO:0007669"/>
    <property type="project" value="UniProtKB-SubCell"/>
</dbReference>
<dbReference type="InterPro" id="IPR006084">
    <property type="entry name" value="XPG/Rad2"/>
</dbReference>
<dbReference type="CDD" id="cd09868">
    <property type="entry name" value="PIN_XPG_RAD2"/>
    <property type="match status" value="2"/>
</dbReference>
<evidence type="ECO:0000256" key="5">
    <source>
        <dbReference type="ARBA" id="ARBA00022723"/>
    </source>
</evidence>
<keyword evidence="10" id="KW-0234">DNA repair</keyword>
<accession>A0A2N1J8E4</accession>
<gene>
    <name evidence="16" type="primary">RAD2</name>
    <name evidence="16" type="ORF">MVES_003287</name>
</gene>
<dbReference type="Gene3D" id="3.40.50.1010">
    <property type="entry name" value="5'-nuclease"/>
    <property type="match status" value="2"/>
</dbReference>
<dbReference type="SUPFAM" id="SSF47807">
    <property type="entry name" value="5' to 3' exonuclease, C-terminal subdomain"/>
    <property type="match status" value="1"/>
</dbReference>
<evidence type="ECO:0000259" key="15">
    <source>
        <dbReference type="SMART" id="SM00485"/>
    </source>
</evidence>
<evidence type="ECO:0000256" key="9">
    <source>
        <dbReference type="ARBA" id="ARBA00022842"/>
    </source>
</evidence>
<proteinExistence type="inferred from homology"/>
<dbReference type="GO" id="GO:0046872">
    <property type="term" value="F:metal ion binding"/>
    <property type="evidence" value="ECO:0007669"/>
    <property type="project" value="UniProtKB-KW"/>
</dbReference>
<dbReference type="PRINTS" id="PR00853">
    <property type="entry name" value="XPGRADSUPER"/>
</dbReference>
<comment type="cofactor">
    <cofactor evidence="1">
        <name>Mg(2+)</name>
        <dbReference type="ChEBI" id="CHEBI:18420"/>
    </cofactor>
</comment>
<evidence type="ECO:0000256" key="12">
    <source>
        <dbReference type="ARBA" id="ARBA00038112"/>
    </source>
</evidence>
<dbReference type="Pfam" id="PF00867">
    <property type="entry name" value="XPG_I"/>
    <property type="match status" value="1"/>
</dbReference>
<dbReference type="Gene3D" id="1.10.150.20">
    <property type="entry name" value="5' to 3' exonuclease, C-terminal subdomain"/>
    <property type="match status" value="1"/>
</dbReference>
<feature type="region of interest" description="Disordered" evidence="13">
    <location>
        <begin position="572"/>
        <end position="663"/>
    </location>
</feature>
<dbReference type="InterPro" id="IPR006086">
    <property type="entry name" value="XPG-I_dom"/>
</dbReference>
<dbReference type="InterPro" id="IPR001044">
    <property type="entry name" value="XPG/Rad2_eukaryotes"/>
</dbReference>
<dbReference type="OrthoDB" id="31113at2759"/>
<dbReference type="InterPro" id="IPR036279">
    <property type="entry name" value="5-3_exonuclease_C_sf"/>
</dbReference>
<dbReference type="FunFam" id="1.10.150.20:FF:000030">
    <property type="entry name" value="Flap endonuclease GEN-like 1"/>
    <property type="match status" value="1"/>
</dbReference>
<evidence type="ECO:0000256" key="8">
    <source>
        <dbReference type="ARBA" id="ARBA00022801"/>
    </source>
</evidence>
<evidence type="ECO:0000256" key="3">
    <source>
        <dbReference type="ARBA" id="ARBA00005283"/>
    </source>
</evidence>
<comment type="similarity">
    <text evidence="3">Belongs to the XPG/RAD2 endonuclease family. XPG subfamily.</text>
</comment>
<keyword evidence="6" id="KW-0255">Endonuclease</keyword>
<dbReference type="GeneID" id="80903240"/>
<keyword evidence="8" id="KW-0378">Hydrolase</keyword>
<keyword evidence="11" id="KW-0539">Nucleus</keyword>
<sequence>MGVQGLWQLLAPAARPVALESLQGKRLAIDSSIWLYHFQMAMRDKEGKTLANAHLLGFLWRILKLLFYGIKPVFVFDGGAPIQKRRTLTNRKARRTQASESHAHAAEKLLAAQMRQAALAHVHGHTQATADGLEDGTVYYDTVGRTNHAQVTGMVTNAAPVDESAAKKRQSWHKDPYQLPALTEGTLASETQQRDLRLATESELRSLMNSIAPEDLDTNSELFRSLPTDLQYELVGDLRAQSRTTNYYRLQDMLSAAPTAIDFSRAQIAGLKTRNELTQTVLSVTDELGNANIQVPLRVAGIRNREYVLVRRPESEGGYALGDAGTSATKAIDIEKEEQRHAPFPHIEDDEDALGMEDVTIPSTCDAALDALVHEEQDPRVRKERAVAMLAARAEQHRRQQWIEAGLDAHEERLYGRSVPVEASAVFLDDQESEGQGVQTHEMESRPVPKTTEPGDVVEEMSDNELEDVRPVRASHGAMAQGKITRASMASDVHDTVSISDAAPHMPSTACAAASPPAVQAAPIKQETWPSAPAPCSDQVAEQNVAPLEQAFTSTPKFSPLSQHAVINTNAGVPAPTETLPSPGSISQAASPEDACKSPPAPTHIKIQRASSPHYDTLHNTPHNTPPMHPADIPQTTPVPWSPTPSPEPVELGPDGFPLADGQDKRVALDNDETHFVRFLSTTSGRDPGELQRQVRAEVEALHKERSRLRRAEADVNLQMVTEIQALLRLFGLPYLTAPMEAEAQCAQLASQSLVDGIITDDSDVFLFGGTPVYRNMFNPHRMVECYMLHDIQRELGLDRTRLIQLAFLLGSDYSEGLPGVGPVMAMEILSLFPGEDSLHAFRDWWKQVQVGVDKTGDDARTKVRKRIIRALRDRVHLSDNWPDPAEKEAYVAPDVDTSDAPFEWGSADLDALRAFLGEYLRWPTTKTDQYVLPVMEQQRKNARMHRIQATLDQSGFVSGQMASHRAGPKTTFGSTRLQQVVRDFRAANQTLDTRAPPKKRRSTPAESDEETYSPRPSKSRRAAQERRASQAANLHAGRTSALDSV</sequence>
<dbReference type="STRING" id="2020962.A0A2N1J8E4"/>
<evidence type="ECO:0000256" key="6">
    <source>
        <dbReference type="ARBA" id="ARBA00022759"/>
    </source>
</evidence>
<dbReference type="AlphaFoldDB" id="A0A2N1J8E4"/>
<evidence type="ECO:0000313" key="16">
    <source>
        <dbReference type="EMBL" id="PKI82818.1"/>
    </source>
</evidence>
<evidence type="ECO:0000256" key="2">
    <source>
        <dbReference type="ARBA" id="ARBA00004123"/>
    </source>
</evidence>
<feature type="domain" description="XPG-I" evidence="14">
    <location>
        <begin position="729"/>
        <end position="798"/>
    </location>
</feature>
<feature type="compositionally biased region" description="Polar residues" evidence="13">
    <location>
        <begin position="579"/>
        <end position="590"/>
    </location>
</feature>
<dbReference type="PROSITE" id="PS00842">
    <property type="entry name" value="XPG_2"/>
    <property type="match status" value="1"/>
</dbReference>
<keyword evidence="17" id="KW-1185">Reference proteome</keyword>
<dbReference type="SMART" id="SM00279">
    <property type="entry name" value="HhH2"/>
    <property type="match status" value="1"/>
</dbReference>
<dbReference type="InterPro" id="IPR029060">
    <property type="entry name" value="PIN-like_dom_sf"/>
</dbReference>
<keyword evidence="4" id="KW-0540">Nuclease</keyword>
<evidence type="ECO:0000259" key="14">
    <source>
        <dbReference type="SMART" id="SM00484"/>
    </source>
</evidence>
<dbReference type="InterPro" id="IPR006085">
    <property type="entry name" value="XPG_DNA_repair_N"/>
</dbReference>
<comment type="similarity">
    <text evidence="12">Belongs to the XPG/RAD2 endonuclease family. GEN subfamily.</text>
</comment>
<reference evidence="16 17" key="1">
    <citation type="submission" date="2017-10" db="EMBL/GenBank/DDBJ databases">
        <title>A novel species of cold-tolerant Malassezia isolated from bats.</title>
        <authorList>
            <person name="Lorch J.M."/>
            <person name="Palmer J.M."/>
            <person name="Vanderwolf K.J."/>
            <person name="Schmidt K.Z."/>
            <person name="Verant M.L."/>
            <person name="Weller T.J."/>
            <person name="Blehert D.S."/>
        </authorList>
    </citation>
    <scope>NUCLEOTIDE SEQUENCE [LARGE SCALE GENOMIC DNA]</scope>
    <source>
        <strain evidence="16 17">NWHC:44797-103</strain>
    </source>
</reference>
<name>A0A2N1J8E4_9BASI</name>
<protein>
    <submittedName>
        <fullName evidence="16">Rad2p</fullName>
    </submittedName>
</protein>
<evidence type="ECO:0000256" key="4">
    <source>
        <dbReference type="ARBA" id="ARBA00022722"/>
    </source>
</evidence>
<dbReference type="EMBL" id="KZ454993">
    <property type="protein sequence ID" value="PKI82818.1"/>
    <property type="molecule type" value="Genomic_DNA"/>
</dbReference>
<dbReference type="SMART" id="SM00485">
    <property type="entry name" value="XPGN"/>
    <property type="match status" value="1"/>
</dbReference>
<evidence type="ECO:0000256" key="7">
    <source>
        <dbReference type="ARBA" id="ARBA00022763"/>
    </source>
</evidence>
<evidence type="ECO:0000313" key="17">
    <source>
        <dbReference type="Proteomes" id="UP000232875"/>
    </source>
</evidence>
<dbReference type="GO" id="GO:0048256">
    <property type="term" value="F:flap endonuclease activity"/>
    <property type="evidence" value="ECO:0007669"/>
    <property type="project" value="UniProtKB-ARBA"/>
</dbReference>
<dbReference type="SMART" id="SM00484">
    <property type="entry name" value="XPGI"/>
    <property type="match status" value="1"/>
</dbReference>
<dbReference type="GO" id="GO:0006289">
    <property type="term" value="P:nucleotide-excision repair"/>
    <property type="evidence" value="ECO:0007669"/>
    <property type="project" value="InterPro"/>
</dbReference>
<keyword evidence="7" id="KW-0227">DNA damage</keyword>
<evidence type="ECO:0000256" key="11">
    <source>
        <dbReference type="ARBA" id="ARBA00023242"/>
    </source>
</evidence>
<evidence type="ECO:0000256" key="1">
    <source>
        <dbReference type="ARBA" id="ARBA00001946"/>
    </source>
</evidence>
<organism evidence="16 17">
    <name type="scientific">Malassezia vespertilionis</name>
    <dbReference type="NCBI Taxonomy" id="2020962"/>
    <lineage>
        <taxon>Eukaryota</taxon>
        <taxon>Fungi</taxon>
        <taxon>Dikarya</taxon>
        <taxon>Basidiomycota</taxon>
        <taxon>Ustilaginomycotina</taxon>
        <taxon>Malasseziomycetes</taxon>
        <taxon>Malasseziales</taxon>
        <taxon>Malasseziaceae</taxon>
        <taxon>Malassezia</taxon>
    </lineage>
</organism>
<dbReference type="PROSITE" id="PS00841">
    <property type="entry name" value="XPG_1"/>
    <property type="match status" value="1"/>
</dbReference>
<dbReference type="PANTHER" id="PTHR16171">
    <property type="entry name" value="DNA REPAIR PROTEIN COMPLEMENTING XP-G CELLS-RELATED"/>
    <property type="match status" value="1"/>
</dbReference>
<dbReference type="Pfam" id="PF00752">
    <property type="entry name" value="XPG_N"/>
    <property type="match status" value="1"/>
</dbReference>